<comment type="caution">
    <text evidence="1">The sequence shown here is derived from an EMBL/GenBank/DDBJ whole genome shotgun (WGS) entry which is preliminary data.</text>
</comment>
<accession>A0ABS1SVF0</accession>
<sequence length="319" mass="37668">MRLSSIINFPLLQFIPEQILICNETLYAFAYPTIFEEHPLDKLAELEPDKFKFIDNHLTGLREYLIQLLTLHVYYEHQVTNGEKAINGFLKNIENSSRLNAFDEVNDSRYYGSLVLGSLLGGIFQMSFTVGNDSGTPQIYKEILSKSDQDDSENRILEMFNRVFRNYTFDNDDTHRESLYAFFSGMQRCYQKELHSEALHFRTSLITEVMKHYVSKTKLDRDQMVEAVVYEEQLKSRSKKGNDKRHELNRKLKEKAIELYNAKNYRNPSQASKQLLHKIKDIAEKYELRVDDEHNFRTKIYNWFLAERKRREGSQAISN</sequence>
<proteinExistence type="predicted"/>
<name>A0ABS1SVF0_9GAMM</name>
<evidence type="ECO:0000313" key="1">
    <source>
        <dbReference type="EMBL" id="MBL4911552.1"/>
    </source>
</evidence>
<organism evidence="1 2">
    <name type="scientific">Shewanella schlegeliana</name>
    <dbReference type="NCBI Taxonomy" id="190308"/>
    <lineage>
        <taxon>Bacteria</taxon>
        <taxon>Pseudomonadati</taxon>
        <taxon>Pseudomonadota</taxon>
        <taxon>Gammaproteobacteria</taxon>
        <taxon>Alteromonadales</taxon>
        <taxon>Shewanellaceae</taxon>
        <taxon>Shewanella</taxon>
    </lineage>
</organism>
<dbReference type="Proteomes" id="UP000604898">
    <property type="component" value="Unassembled WGS sequence"/>
</dbReference>
<evidence type="ECO:0000313" key="2">
    <source>
        <dbReference type="Proteomes" id="UP000604898"/>
    </source>
</evidence>
<gene>
    <name evidence="1" type="ORF">JMA39_00045</name>
</gene>
<dbReference type="RefSeq" id="WP_202719813.1">
    <property type="nucleotide sequence ID" value="NZ_BPEX01000029.1"/>
</dbReference>
<keyword evidence="2" id="KW-1185">Reference proteome</keyword>
<protein>
    <submittedName>
        <fullName evidence="1">Uncharacterized protein</fullName>
    </submittedName>
</protein>
<dbReference type="EMBL" id="JAESVD010000001">
    <property type="protein sequence ID" value="MBL4911552.1"/>
    <property type="molecule type" value="Genomic_DNA"/>
</dbReference>
<reference evidence="1 2" key="1">
    <citation type="submission" date="2021-01" db="EMBL/GenBank/DDBJ databases">
        <title>Genome sequence of Shewanella schlegeliana JCM 11561.</title>
        <authorList>
            <person name="Zhang H."/>
            <person name="Li C."/>
        </authorList>
    </citation>
    <scope>NUCLEOTIDE SEQUENCE [LARGE SCALE GENOMIC DNA]</scope>
    <source>
        <strain evidence="1 2">JCM 11561</strain>
    </source>
</reference>